<dbReference type="AlphaFoldDB" id="E8Z6S6"/>
<protein>
    <submittedName>
        <fullName evidence="1">Uncharacterized protein</fullName>
    </submittedName>
</protein>
<organism evidence="1">
    <name type="scientific">Prorocentrum minimum</name>
    <name type="common">Dinoflagellate</name>
    <name type="synonym">Exuviaella minima</name>
    <dbReference type="NCBI Taxonomy" id="39449"/>
    <lineage>
        <taxon>Eukaryota</taxon>
        <taxon>Sar</taxon>
        <taxon>Alveolata</taxon>
        <taxon>Dinophyceae</taxon>
        <taxon>Prorocentrales</taxon>
        <taxon>Prorocentraceae</taxon>
        <taxon>Prorocentrum</taxon>
    </lineage>
</organism>
<reference evidence="1" key="1">
    <citation type="submission" date="2008-12" db="EMBL/GenBank/DDBJ databases">
        <authorList>
            <person name="Zhang H."/>
            <person name="Lin S."/>
        </authorList>
    </citation>
    <scope>NUCLEOTIDE SEQUENCE</scope>
    <source>
        <strain evidence="1">CCMP696</strain>
    </source>
</reference>
<name>E8Z6S6_PROMN</name>
<sequence>ITTGYYGISRECLAVADLSWGHHGTYVCGTSQQVKFERRGLWIEAHTLGGLLFGRVLCPHISLEKGVRKEVPLEDVATVCSSVTFDNCAIFYDSLSFDAGDNVLHRSAAPSCKSDSSSSANGPSLVCVGGMCQAPCRNSTITIPARVDDSHFRICGKQCNTDADCHGCGISGKCTGADNTTKTCMDVRRSHPENAPLSRFAESWPQARVTEIFAFI</sequence>
<proteinExistence type="evidence at transcript level"/>
<feature type="non-terminal residue" evidence="1">
    <location>
        <position position="1"/>
    </location>
</feature>
<evidence type="ECO:0000313" key="1">
    <source>
        <dbReference type="EMBL" id="ACU45156.1"/>
    </source>
</evidence>
<accession>E8Z6S6</accession>
<reference evidence="1" key="2">
    <citation type="book" date="2010" name="PROCEEDINGS OF 13TH INTERNATIONAL CONFERENCE ON HARMFUL ALGAE" publisher="International Society For The Study of Harmful Algae" city="Hong Kong, China">
        <title>Dinoflagellate meta-transcriptomics enabled by spliced leader.</title>
        <editorList>
            <person name="Unknown A."/>
        </editorList>
        <authorList>
            <person name="Lin S."/>
            <person name="Zhang H."/>
        </authorList>
    </citation>
    <scope>NUCLEOTIDE SEQUENCE</scope>
    <source>
        <strain evidence="1">CCMP696</strain>
    </source>
</reference>
<dbReference type="EMBL" id="FJ600127">
    <property type="protein sequence ID" value="ACU45156.1"/>
    <property type="molecule type" value="mRNA"/>
</dbReference>